<evidence type="ECO:0000256" key="5">
    <source>
        <dbReference type="ARBA" id="ARBA00023163"/>
    </source>
</evidence>
<keyword evidence="4 6" id="KW-0805">Transcription regulation</keyword>
<evidence type="ECO:0000256" key="4">
    <source>
        <dbReference type="ARBA" id="ARBA00023015"/>
    </source>
</evidence>
<dbReference type="InterPro" id="IPR011605">
    <property type="entry name" value="NusB_fam"/>
</dbReference>
<keyword evidence="2 6" id="KW-0889">Transcription antitermination</keyword>
<evidence type="ECO:0000256" key="6">
    <source>
        <dbReference type="HAMAP-Rule" id="MF_00073"/>
    </source>
</evidence>
<keyword evidence="9" id="KW-1185">Reference proteome</keyword>
<proteinExistence type="inferred from homology"/>
<comment type="similarity">
    <text evidence="1 6">Belongs to the NusB family.</text>
</comment>
<evidence type="ECO:0000256" key="1">
    <source>
        <dbReference type="ARBA" id="ARBA00005952"/>
    </source>
</evidence>
<accession>A0A849APB9</accession>
<dbReference type="PANTHER" id="PTHR11078">
    <property type="entry name" value="N UTILIZATION SUBSTANCE PROTEIN B-RELATED"/>
    <property type="match status" value="1"/>
</dbReference>
<dbReference type="PANTHER" id="PTHR11078:SF3">
    <property type="entry name" value="ANTITERMINATION NUSB DOMAIN-CONTAINING PROTEIN"/>
    <property type="match status" value="1"/>
</dbReference>
<comment type="function">
    <text evidence="6">Involved in transcription antitermination. Required for transcription of ribosomal RNA (rRNA) genes. Binds specifically to the boxA antiterminator sequence of the ribosomal RNA (rrn) operons.</text>
</comment>
<keyword evidence="5 6" id="KW-0804">Transcription</keyword>
<feature type="domain" description="NusB/RsmB/TIM44" evidence="7">
    <location>
        <begin position="6"/>
        <end position="130"/>
    </location>
</feature>
<dbReference type="Gene3D" id="1.10.940.10">
    <property type="entry name" value="NusB-like"/>
    <property type="match status" value="1"/>
</dbReference>
<name>A0A849APB9_9MICO</name>
<keyword evidence="3 6" id="KW-0694">RNA-binding</keyword>
<dbReference type="Pfam" id="PF01029">
    <property type="entry name" value="NusB"/>
    <property type="match status" value="1"/>
</dbReference>
<organism evidence="8 9">
    <name type="scientific">Flexivirga aerilata</name>
    <dbReference type="NCBI Taxonomy" id="1656889"/>
    <lineage>
        <taxon>Bacteria</taxon>
        <taxon>Bacillati</taxon>
        <taxon>Actinomycetota</taxon>
        <taxon>Actinomycetes</taxon>
        <taxon>Micrococcales</taxon>
        <taxon>Dermacoccaceae</taxon>
        <taxon>Flexivirga</taxon>
    </lineage>
</organism>
<sequence length="137" mass="15000">MSARGKARKKALDILFEAEQRGDNAVALLEQRIAAPTTQTPLPDYTVQIVRGVVGNWVAINEALTTYSRDWPLDRMPSVDRALLRGAAWELIYNDEIDDPVVISEAVRLAGALSTEQSPKFVGGLLNKLAAVKQTLV</sequence>
<evidence type="ECO:0000313" key="9">
    <source>
        <dbReference type="Proteomes" id="UP000557772"/>
    </source>
</evidence>
<evidence type="ECO:0000259" key="7">
    <source>
        <dbReference type="Pfam" id="PF01029"/>
    </source>
</evidence>
<protein>
    <recommendedName>
        <fullName evidence="6">Transcription antitermination protein NusB</fullName>
    </recommendedName>
    <alternativeName>
        <fullName evidence="6">Antitermination factor NusB</fullName>
    </alternativeName>
</protein>
<dbReference type="GO" id="GO:0031564">
    <property type="term" value="P:transcription antitermination"/>
    <property type="evidence" value="ECO:0007669"/>
    <property type="project" value="UniProtKB-KW"/>
</dbReference>
<evidence type="ECO:0000256" key="3">
    <source>
        <dbReference type="ARBA" id="ARBA00022884"/>
    </source>
</evidence>
<dbReference type="EMBL" id="JABENB010000003">
    <property type="protein sequence ID" value="NNG41261.1"/>
    <property type="molecule type" value="Genomic_DNA"/>
</dbReference>
<dbReference type="HAMAP" id="MF_00073">
    <property type="entry name" value="NusB"/>
    <property type="match status" value="1"/>
</dbReference>
<dbReference type="InterPro" id="IPR035926">
    <property type="entry name" value="NusB-like_sf"/>
</dbReference>
<comment type="caution">
    <text evidence="8">The sequence shown here is derived from an EMBL/GenBank/DDBJ whole genome shotgun (WGS) entry which is preliminary data.</text>
</comment>
<evidence type="ECO:0000256" key="2">
    <source>
        <dbReference type="ARBA" id="ARBA00022814"/>
    </source>
</evidence>
<gene>
    <name evidence="6 8" type="primary">nusB</name>
    <name evidence="8" type="ORF">HJ588_18540</name>
</gene>
<reference evidence="8 9" key="1">
    <citation type="submission" date="2020-05" db="EMBL/GenBank/DDBJ databases">
        <title>Flexivirga sp. ID2601S isolated from air conditioner.</title>
        <authorList>
            <person name="Kim D.H."/>
        </authorList>
    </citation>
    <scope>NUCLEOTIDE SEQUENCE [LARGE SCALE GENOMIC DNA]</scope>
    <source>
        <strain evidence="8 9">ID2601S</strain>
    </source>
</reference>
<dbReference type="GO" id="GO:0006353">
    <property type="term" value="P:DNA-templated transcription termination"/>
    <property type="evidence" value="ECO:0007669"/>
    <property type="project" value="UniProtKB-UniRule"/>
</dbReference>
<evidence type="ECO:0000313" key="8">
    <source>
        <dbReference type="EMBL" id="NNG41261.1"/>
    </source>
</evidence>
<dbReference type="Proteomes" id="UP000557772">
    <property type="component" value="Unassembled WGS sequence"/>
</dbReference>
<dbReference type="InterPro" id="IPR006027">
    <property type="entry name" value="NusB_RsmB_TIM44"/>
</dbReference>
<dbReference type="GO" id="GO:0003723">
    <property type="term" value="F:RNA binding"/>
    <property type="evidence" value="ECO:0007669"/>
    <property type="project" value="UniProtKB-UniRule"/>
</dbReference>
<dbReference type="NCBIfam" id="TIGR01951">
    <property type="entry name" value="nusB"/>
    <property type="match status" value="1"/>
</dbReference>
<dbReference type="GO" id="GO:0005829">
    <property type="term" value="C:cytosol"/>
    <property type="evidence" value="ECO:0007669"/>
    <property type="project" value="TreeGrafter"/>
</dbReference>
<dbReference type="AlphaFoldDB" id="A0A849APB9"/>
<dbReference type="SUPFAM" id="SSF48013">
    <property type="entry name" value="NusB-like"/>
    <property type="match status" value="1"/>
</dbReference>